<proteinExistence type="predicted"/>
<sequence>MAYGYTQRCLAAIHILFLFHQEHEVDVAKFNRGFLLVVERELKRVQADTSLAMFAKTVYWHVCMRCTAPPKVRECPEPVAPLLDAEALKAQMAKVRSDKDKCLAYFAEAQRQLEVHRNTLLNNMSRPKMLNHDGARVEAAKEQTVGIEKDNNPPVPQPAVDAPHPVPPPIGDPESARLPESAPLSESVPPPLPLSGAVSLSPDEVEMLQKLAKRVGVEAIQAQLTKLM</sequence>
<accession>A0AAN6ZZ17</accession>
<protein>
    <submittedName>
        <fullName evidence="2">Uncharacterized protein</fullName>
    </submittedName>
</protein>
<comment type="caution">
    <text evidence="2">The sequence shown here is derived from an EMBL/GenBank/DDBJ whole genome shotgun (WGS) entry which is preliminary data.</text>
</comment>
<organism evidence="2 3">
    <name type="scientific">Chaetomidium leptoderma</name>
    <dbReference type="NCBI Taxonomy" id="669021"/>
    <lineage>
        <taxon>Eukaryota</taxon>
        <taxon>Fungi</taxon>
        <taxon>Dikarya</taxon>
        <taxon>Ascomycota</taxon>
        <taxon>Pezizomycotina</taxon>
        <taxon>Sordariomycetes</taxon>
        <taxon>Sordariomycetidae</taxon>
        <taxon>Sordariales</taxon>
        <taxon>Chaetomiaceae</taxon>
        <taxon>Chaetomidium</taxon>
    </lineage>
</organism>
<reference evidence="2" key="2">
    <citation type="submission" date="2023-05" db="EMBL/GenBank/DDBJ databases">
        <authorList>
            <consortium name="Lawrence Berkeley National Laboratory"/>
            <person name="Steindorff A."/>
            <person name="Hensen N."/>
            <person name="Bonometti L."/>
            <person name="Westerberg I."/>
            <person name="Brannstrom I.O."/>
            <person name="Guillou S."/>
            <person name="Cros-Aarteil S."/>
            <person name="Calhoun S."/>
            <person name="Haridas S."/>
            <person name="Kuo A."/>
            <person name="Mondo S."/>
            <person name="Pangilinan J."/>
            <person name="Riley R."/>
            <person name="Labutti K."/>
            <person name="Andreopoulos B."/>
            <person name="Lipzen A."/>
            <person name="Chen C."/>
            <person name="Yanf M."/>
            <person name="Daum C."/>
            <person name="Ng V."/>
            <person name="Clum A."/>
            <person name="Ohm R."/>
            <person name="Martin F."/>
            <person name="Silar P."/>
            <person name="Natvig D."/>
            <person name="Lalanne C."/>
            <person name="Gautier V."/>
            <person name="Ament-Velasquez S.L."/>
            <person name="Kruys A."/>
            <person name="Hutchinson M.I."/>
            <person name="Powell A.J."/>
            <person name="Barry K."/>
            <person name="Miller A.N."/>
            <person name="Grigoriev I.V."/>
            <person name="Debuchy R."/>
            <person name="Gladieux P."/>
            <person name="Thoren M.H."/>
            <person name="Johannesson H."/>
        </authorList>
    </citation>
    <scope>NUCLEOTIDE SEQUENCE</scope>
    <source>
        <strain evidence="2">CBS 538.74</strain>
    </source>
</reference>
<feature type="region of interest" description="Disordered" evidence="1">
    <location>
        <begin position="145"/>
        <end position="196"/>
    </location>
</feature>
<gene>
    <name evidence="2" type="ORF">C8A00DRAFT_29720</name>
</gene>
<reference evidence="2" key="1">
    <citation type="journal article" date="2023" name="Mol. Phylogenet. Evol.">
        <title>Genome-scale phylogeny and comparative genomics of the fungal order Sordariales.</title>
        <authorList>
            <person name="Hensen N."/>
            <person name="Bonometti L."/>
            <person name="Westerberg I."/>
            <person name="Brannstrom I.O."/>
            <person name="Guillou S."/>
            <person name="Cros-Aarteil S."/>
            <person name="Calhoun S."/>
            <person name="Haridas S."/>
            <person name="Kuo A."/>
            <person name="Mondo S."/>
            <person name="Pangilinan J."/>
            <person name="Riley R."/>
            <person name="LaButti K."/>
            <person name="Andreopoulos B."/>
            <person name="Lipzen A."/>
            <person name="Chen C."/>
            <person name="Yan M."/>
            <person name="Daum C."/>
            <person name="Ng V."/>
            <person name="Clum A."/>
            <person name="Steindorff A."/>
            <person name="Ohm R.A."/>
            <person name="Martin F."/>
            <person name="Silar P."/>
            <person name="Natvig D.O."/>
            <person name="Lalanne C."/>
            <person name="Gautier V."/>
            <person name="Ament-Velasquez S.L."/>
            <person name="Kruys A."/>
            <person name="Hutchinson M.I."/>
            <person name="Powell A.J."/>
            <person name="Barry K."/>
            <person name="Miller A.N."/>
            <person name="Grigoriev I.V."/>
            <person name="Debuchy R."/>
            <person name="Gladieux P."/>
            <person name="Hiltunen Thoren M."/>
            <person name="Johannesson H."/>
        </authorList>
    </citation>
    <scope>NUCLEOTIDE SEQUENCE</scope>
    <source>
        <strain evidence="2">CBS 538.74</strain>
    </source>
</reference>
<dbReference type="Proteomes" id="UP001302745">
    <property type="component" value="Unassembled WGS sequence"/>
</dbReference>
<feature type="compositionally biased region" description="Low complexity" evidence="1">
    <location>
        <begin position="178"/>
        <end position="187"/>
    </location>
</feature>
<dbReference type="AlphaFoldDB" id="A0AAN6ZZ17"/>
<evidence type="ECO:0000256" key="1">
    <source>
        <dbReference type="SAM" id="MobiDB-lite"/>
    </source>
</evidence>
<keyword evidence="3" id="KW-1185">Reference proteome</keyword>
<dbReference type="EMBL" id="MU856852">
    <property type="protein sequence ID" value="KAK4157295.1"/>
    <property type="molecule type" value="Genomic_DNA"/>
</dbReference>
<evidence type="ECO:0000313" key="3">
    <source>
        <dbReference type="Proteomes" id="UP001302745"/>
    </source>
</evidence>
<name>A0AAN6ZZ17_9PEZI</name>
<evidence type="ECO:0000313" key="2">
    <source>
        <dbReference type="EMBL" id="KAK4157295.1"/>
    </source>
</evidence>